<evidence type="ECO:0000256" key="1">
    <source>
        <dbReference type="SAM" id="MobiDB-lite"/>
    </source>
</evidence>
<organism evidence="2 3">
    <name type="scientific">Elysia crispata</name>
    <name type="common">lettuce slug</name>
    <dbReference type="NCBI Taxonomy" id="231223"/>
    <lineage>
        <taxon>Eukaryota</taxon>
        <taxon>Metazoa</taxon>
        <taxon>Spiralia</taxon>
        <taxon>Lophotrochozoa</taxon>
        <taxon>Mollusca</taxon>
        <taxon>Gastropoda</taxon>
        <taxon>Heterobranchia</taxon>
        <taxon>Euthyneura</taxon>
        <taxon>Panpulmonata</taxon>
        <taxon>Sacoglossa</taxon>
        <taxon>Placobranchoidea</taxon>
        <taxon>Plakobranchidae</taxon>
        <taxon>Elysia</taxon>
    </lineage>
</organism>
<sequence>MDEGQDHTEPRGTQRLYRRRSGVVKEAREKWVKDAEQGECRRASKMTVEGAKTDRWVGVATGDSNGTQFMKEKREESPAASSFVQQSSIYKDTRASGLFCKYSESLLTIL</sequence>
<reference evidence="2" key="1">
    <citation type="journal article" date="2023" name="G3 (Bethesda)">
        <title>A reference genome for the long-term kleptoplast-retaining sea slug Elysia crispata morphotype clarki.</title>
        <authorList>
            <person name="Eastman K.E."/>
            <person name="Pendleton A.L."/>
            <person name="Shaikh M.A."/>
            <person name="Suttiyut T."/>
            <person name="Ogas R."/>
            <person name="Tomko P."/>
            <person name="Gavelis G."/>
            <person name="Widhalm J.R."/>
            <person name="Wisecaver J.H."/>
        </authorList>
    </citation>
    <scope>NUCLEOTIDE SEQUENCE</scope>
    <source>
        <strain evidence="2">ECLA1</strain>
    </source>
</reference>
<feature type="region of interest" description="Disordered" evidence="1">
    <location>
        <begin position="1"/>
        <end position="20"/>
    </location>
</feature>
<proteinExistence type="predicted"/>
<dbReference type="AlphaFoldDB" id="A0AAE0ZS96"/>
<gene>
    <name evidence="2" type="ORF">RRG08_035096</name>
</gene>
<dbReference type="EMBL" id="JAWDGP010003399">
    <property type="protein sequence ID" value="KAK3774669.1"/>
    <property type="molecule type" value="Genomic_DNA"/>
</dbReference>
<accession>A0AAE0ZS96</accession>
<keyword evidence="3" id="KW-1185">Reference proteome</keyword>
<dbReference type="Proteomes" id="UP001283361">
    <property type="component" value="Unassembled WGS sequence"/>
</dbReference>
<name>A0AAE0ZS96_9GAST</name>
<protein>
    <submittedName>
        <fullName evidence="2">Uncharacterized protein</fullName>
    </submittedName>
</protein>
<evidence type="ECO:0000313" key="3">
    <source>
        <dbReference type="Proteomes" id="UP001283361"/>
    </source>
</evidence>
<feature type="compositionally biased region" description="Basic and acidic residues" evidence="1">
    <location>
        <begin position="1"/>
        <end position="12"/>
    </location>
</feature>
<evidence type="ECO:0000313" key="2">
    <source>
        <dbReference type="EMBL" id="KAK3774669.1"/>
    </source>
</evidence>
<comment type="caution">
    <text evidence="2">The sequence shown here is derived from an EMBL/GenBank/DDBJ whole genome shotgun (WGS) entry which is preliminary data.</text>
</comment>